<evidence type="ECO:0000313" key="2">
    <source>
        <dbReference type="WBParaSite" id="L893_g11430.t1"/>
    </source>
</evidence>
<proteinExistence type="predicted"/>
<keyword evidence="1" id="KW-1185">Reference proteome</keyword>
<sequence length="98" mass="11084">MLDPKSDQEHTEMVMARIEKAQRIREAHLAGEYDQDTMFRGVGHAMGDVGFPESYTECLNQSLAKTPMSLLQRKTFCQIDFGGNMTEIPDTVNGWSQD</sequence>
<dbReference type="Proteomes" id="UP000095287">
    <property type="component" value="Unplaced"/>
</dbReference>
<protein>
    <submittedName>
        <fullName evidence="2">Aminopeptidase P family protein</fullName>
    </submittedName>
</protein>
<name>A0A1I7Y0A4_9BILA</name>
<dbReference type="AlphaFoldDB" id="A0A1I7Y0A4"/>
<reference evidence="2" key="1">
    <citation type="submission" date="2016-11" db="UniProtKB">
        <authorList>
            <consortium name="WormBaseParasite"/>
        </authorList>
    </citation>
    <scope>IDENTIFICATION</scope>
</reference>
<organism evidence="1 2">
    <name type="scientific">Steinernema glaseri</name>
    <dbReference type="NCBI Taxonomy" id="37863"/>
    <lineage>
        <taxon>Eukaryota</taxon>
        <taxon>Metazoa</taxon>
        <taxon>Ecdysozoa</taxon>
        <taxon>Nematoda</taxon>
        <taxon>Chromadorea</taxon>
        <taxon>Rhabditida</taxon>
        <taxon>Tylenchina</taxon>
        <taxon>Panagrolaimomorpha</taxon>
        <taxon>Strongyloidoidea</taxon>
        <taxon>Steinernematidae</taxon>
        <taxon>Steinernema</taxon>
    </lineage>
</organism>
<evidence type="ECO:0000313" key="1">
    <source>
        <dbReference type="Proteomes" id="UP000095287"/>
    </source>
</evidence>
<accession>A0A1I7Y0A4</accession>
<dbReference type="WBParaSite" id="L893_g11430.t1">
    <property type="protein sequence ID" value="L893_g11430.t1"/>
    <property type="gene ID" value="L893_g11430"/>
</dbReference>